<reference evidence="2 4" key="2">
    <citation type="journal article" date="2018" name="Plant J.">
        <title>The Physcomitrella patens chromosome-scale assembly reveals moss genome structure and evolution.</title>
        <authorList>
            <person name="Lang D."/>
            <person name="Ullrich K.K."/>
            <person name="Murat F."/>
            <person name="Fuchs J."/>
            <person name="Jenkins J."/>
            <person name="Haas F.B."/>
            <person name="Piednoel M."/>
            <person name="Gundlach H."/>
            <person name="Van Bel M."/>
            <person name="Meyberg R."/>
            <person name="Vives C."/>
            <person name="Morata J."/>
            <person name="Symeonidi A."/>
            <person name="Hiss M."/>
            <person name="Muchero W."/>
            <person name="Kamisugi Y."/>
            <person name="Saleh O."/>
            <person name="Blanc G."/>
            <person name="Decker E.L."/>
            <person name="van Gessel N."/>
            <person name="Grimwood J."/>
            <person name="Hayes R.D."/>
            <person name="Graham S.W."/>
            <person name="Gunter L.E."/>
            <person name="McDaniel S.F."/>
            <person name="Hoernstein S.N.W."/>
            <person name="Larsson A."/>
            <person name="Li F.W."/>
            <person name="Perroud P.F."/>
            <person name="Phillips J."/>
            <person name="Ranjan P."/>
            <person name="Rokshar D.S."/>
            <person name="Rothfels C.J."/>
            <person name="Schneider L."/>
            <person name="Shu S."/>
            <person name="Stevenson D.W."/>
            <person name="Thummler F."/>
            <person name="Tillich M."/>
            <person name="Villarreal Aguilar J.C."/>
            <person name="Widiez T."/>
            <person name="Wong G.K."/>
            <person name="Wymore A."/>
            <person name="Zhang Y."/>
            <person name="Zimmer A.D."/>
            <person name="Quatrano R.S."/>
            <person name="Mayer K.F.X."/>
            <person name="Goodstein D."/>
            <person name="Casacuberta J.M."/>
            <person name="Vandepoele K."/>
            <person name="Reski R."/>
            <person name="Cuming A.C."/>
            <person name="Tuskan G.A."/>
            <person name="Maumus F."/>
            <person name="Salse J."/>
            <person name="Schmutz J."/>
            <person name="Rensing S.A."/>
        </authorList>
    </citation>
    <scope>NUCLEOTIDE SEQUENCE [LARGE SCALE GENOMIC DNA]</scope>
    <source>
        <strain evidence="3 4">cv. Gransden 2004</strain>
    </source>
</reference>
<name>A0A2K1L268_PHYPA</name>
<reference evidence="3" key="3">
    <citation type="submission" date="2020-12" db="UniProtKB">
        <authorList>
            <consortium name="EnsemblPlants"/>
        </authorList>
    </citation>
    <scope>IDENTIFICATION</scope>
</reference>
<reference evidence="2 4" key="1">
    <citation type="journal article" date="2008" name="Science">
        <title>The Physcomitrella genome reveals evolutionary insights into the conquest of land by plants.</title>
        <authorList>
            <person name="Rensing S."/>
            <person name="Lang D."/>
            <person name="Zimmer A."/>
            <person name="Terry A."/>
            <person name="Salamov A."/>
            <person name="Shapiro H."/>
            <person name="Nishiyama T."/>
            <person name="Perroud P.-F."/>
            <person name="Lindquist E."/>
            <person name="Kamisugi Y."/>
            <person name="Tanahashi T."/>
            <person name="Sakakibara K."/>
            <person name="Fujita T."/>
            <person name="Oishi K."/>
            <person name="Shin-I T."/>
            <person name="Kuroki Y."/>
            <person name="Toyoda A."/>
            <person name="Suzuki Y."/>
            <person name="Hashimoto A."/>
            <person name="Yamaguchi K."/>
            <person name="Sugano A."/>
            <person name="Kohara Y."/>
            <person name="Fujiyama A."/>
            <person name="Anterola A."/>
            <person name="Aoki S."/>
            <person name="Ashton N."/>
            <person name="Barbazuk W.B."/>
            <person name="Barker E."/>
            <person name="Bennetzen J."/>
            <person name="Bezanilla M."/>
            <person name="Blankenship R."/>
            <person name="Cho S.H."/>
            <person name="Dutcher S."/>
            <person name="Estelle M."/>
            <person name="Fawcett J.A."/>
            <person name="Gundlach H."/>
            <person name="Hanada K."/>
            <person name="Heyl A."/>
            <person name="Hicks K.A."/>
            <person name="Hugh J."/>
            <person name="Lohr M."/>
            <person name="Mayer K."/>
            <person name="Melkozernov A."/>
            <person name="Murata T."/>
            <person name="Nelson D."/>
            <person name="Pils B."/>
            <person name="Prigge M."/>
            <person name="Reiss B."/>
            <person name="Renner T."/>
            <person name="Rombauts S."/>
            <person name="Rushton P."/>
            <person name="Sanderfoot A."/>
            <person name="Schween G."/>
            <person name="Shiu S.-H."/>
            <person name="Stueber K."/>
            <person name="Theodoulou F.L."/>
            <person name="Tu H."/>
            <person name="Van de Peer Y."/>
            <person name="Verrier P.J."/>
            <person name="Waters E."/>
            <person name="Wood A."/>
            <person name="Yang L."/>
            <person name="Cove D."/>
            <person name="Cuming A."/>
            <person name="Hasebe M."/>
            <person name="Lucas S."/>
            <person name="Mishler D.B."/>
            <person name="Reski R."/>
            <person name="Grigoriev I."/>
            <person name="Quatrano R.S."/>
            <person name="Boore J.L."/>
        </authorList>
    </citation>
    <scope>NUCLEOTIDE SEQUENCE [LARGE SCALE GENOMIC DNA]</scope>
    <source>
        <strain evidence="3 4">cv. Gransden 2004</strain>
    </source>
</reference>
<gene>
    <name evidence="2" type="ORF">PHYPA_002913</name>
</gene>
<accession>A0A2K1L268</accession>
<dbReference type="EMBL" id="ABEU02000002">
    <property type="protein sequence ID" value="PNR60120.1"/>
    <property type="molecule type" value="Genomic_DNA"/>
</dbReference>
<evidence type="ECO:0000313" key="2">
    <source>
        <dbReference type="EMBL" id="PNR60120.1"/>
    </source>
</evidence>
<dbReference type="EnsemblPlants" id="Pp3c2_18959V3.1">
    <property type="protein sequence ID" value="PAC:32933229.CDS.1"/>
    <property type="gene ID" value="Pp3c2_18959"/>
</dbReference>
<feature type="compositionally biased region" description="Basic and acidic residues" evidence="1">
    <location>
        <begin position="73"/>
        <end position="85"/>
    </location>
</feature>
<organism evidence="2">
    <name type="scientific">Physcomitrium patens</name>
    <name type="common">Spreading-leaved earth moss</name>
    <name type="synonym">Physcomitrella patens</name>
    <dbReference type="NCBI Taxonomy" id="3218"/>
    <lineage>
        <taxon>Eukaryota</taxon>
        <taxon>Viridiplantae</taxon>
        <taxon>Streptophyta</taxon>
        <taxon>Embryophyta</taxon>
        <taxon>Bryophyta</taxon>
        <taxon>Bryophytina</taxon>
        <taxon>Bryopsida</taxon>
        <taxon>Funariidae</taxon>
        <taxon>Funariales</taxon>
        <taxon>Funariaceae</taxon>
        <taxon>Physcomitrium</taxon>
    </lineage>
</organism>
<dbReference type="Proteomes" id="UP000006727">
    <property type="component" value="Chromosome 2"/>
</dbReference>
<feature type="compositionally biased region" description="Polar residues" evidence="1">
    <location>
        <begin position="1"/>
        <end position="19"/>
    </location>
</feature>
<feature type="region of interest" description="Disordered" evidence="1">
    <location>
        <begin position="1"/>
        <end position="26"/>
    </location>
</feature>
<evidence type="ECO:0000313" key="4">
    <source>
        <dbReference type="Proteomes" id="UP000006727"/>
    </source>
</evidence>
<dbReference type="AlphaFoldDB" id="A0A2K1L268"/>
<dbReference type="Gramene" id="Pp3c2_18959V3.1">
    <property type="protein sequence ID" value="PAC:32933229.CDS.1"/>
    <property type="gene ID" value="Pp3c2_18959"/>
</dbReference>
<protein>
    <submittedName>
        <fullName evidence="2 3">Uncharacterized protein</fullName>
    </submittedName>
</protein>
<proteinExistence type="predicted"/>
<sequence length="119" mass="13248">MHNTNKGNKGKSQIKSTTSRGRRRYTVGLNFPVSKAKKNCNSATRKSGPTVRANTVVVLDSYSLRPKQSLLTEHPHSRSRPEVKLRLGSATPRRLSPTEGTTTLGCITWRLDPLPLHCR</sequence>
<feature type="region of interest" description="Disordered" evidence="1">
    <location>
        <begin position="68"/>
        <end position="99"/>
    </location>
</feature>
<keyword evidence="4" id="KW-1185">Reference proteome</keyword>
<evidence type="ECO:0000313" key="3">
    <source>
        <dbReference type="EnsemblPlants" id="PAC:32933229.CDS.1"/>
    </source>
</evidence>
<dbReference type="InParanoid" id="A0A2K1L268"/>
<evidence type="ECO:0000256" key="1">
    <source>
        <dbReference type="SAM" id="MobiDB-lite"/>
    </source>
</evidence>